<keyword evidence="3" id="KW-1185">Reference proteome</keyword>
<accession>A0A927J2I6</accession>
<organism evidence="2 3">
    <name type="scientific">Cellulosimicrobium arenosum</name>
    <dbReference type="NCBI Taxonomy" id="2708133"/>
    <lineage>
        <taxon>Bacteria</taxon>
        <taxon>Bacillati</taxon>
        <taxon>Actinomycetota</taxon>
        <taxon>Actinomycetes</taxon>
        <taxon>Micrococcales</taxon>
        <taxon>Promicromonosporaceae</taxon>
        <taxon>Cellulosimicrobium</taxon>
    </lineage>
</organism>
<feature type="domain" description="ASCH" evidence="1">
    <location>
        <begin position="51"/>
        <end position="170"/>
    </location>
</feature>
<gene>
    <name evidence="2" type="ORF">IF651_15410</name>
</gene>
<comment type="caution">
    <text evidence="2">The sequence shown here is derived from an EMBL/GenBank/DDBJ whole genome shotgun (WGS) entry which is preliminary data.</text>
</comment>
<dbReference type="CDD" id="cd06553">
    <property type="entry name" value="ASCH_Ef3133_like"/>
    <property type="match status" value="1"/>
</dbReference>
<dbReference type="AlphaFoldDB" id="A0A927J2I6"/>
<dbReference type="SMART" id="SM01022">
    <property type="entry name" value="ASCH"/>
    <property type="match status" value="1"/>
</dbReference>
<dbReference type="InterPro" id="IPR015947">
    <property type="entry name" value="PUA-like_sf"/>
</dbReference>
<dbReference type="Gene3D" id="3.10.400.10">
    <property type="entry name" value="Sulfate adenylyltransferase"/>
    <property type="match status" value="1"/>
</dbReference>
<dbReference type="InterPro" id="IPR007374">
    <property type="entry name" value="ASCH_domain"/>
</dbReference>
<evidence type="ECO:0000313" key="3">
    <source>
        <dbReference type="Proteomes" id="UP000610846"/>
    </source>
</evidence>
<dbReference type="PANTHER" id="PTHR39203">
    <property type="entry name" value="CYTOPLASMIC PROTEIN-RELATED"/>
    <property type="match status" value="1"/>
</dbReference>
<dbReference type="SUPFAM" id="SSF88697">
    <property type="entry name" value="PUA domain-like"/>
    <property type="match status" value="1"/>
</dbReference>
<dbReference type="EMBL" id="JACYHB010000015">
    <property type="protein sequence ID" value="MBD8080440.1"/>
    <property type="molecule type" value="Genomic_DNA"/>
</dbReference>
<evidence type="ECO:0000313" key="2">
    <source>
        <dbReference type="EMBL" id="MBD8080440.1"/>
    </source>
</evidence>
<name>A0A927J2I6_9MICO</name>
<reference evidence="2" key="2">
    <citation type="submission" date="2020-09" db="EMBL/GenBank/DDBJ databases">
        <authorList>
            <person name="Yu Y."/>
        </authorList>
    </citation>
    <scope>NUCLEOTIDE SEQUENCE</scope>
    <source>
        <strain evidence="2">KCTC 49039</strain>
    </source>
</reference>
<dbReference type="RefSeq" id="WP_191830018.1">
    <property type="nucleotide sequence ID" value="NZ_JACYHB010000015.1"/>
</dbReference>
<reference evidence="2" key="1">
    <citation type="journal article" date="2018" name="Curr. Microbiol.">
        <title>Cellulosimicrobium arenosum sp. nov., Isolated from Marine Sediment Sand.</title>
        <authorList>
            <person name="Oh M."/>
            <person name="Kim J.H."/>
            <person name="Yoon J.H."/>
            <person name="Schumann P."/>
            <person name="Kim W."/>
        </authorList>
    </citation>
    <scope>NUCLEOTIDE SEQUENCE</scope>
    <source>
        <strain evidence="2">KCTC 49039</strain>
    </source>
</reference>
<proteinExistence type="predicted"/>
<dbReference type="InterPro" id="IPR009326">
    <property type="entry name" value="DUF984"/>
</dbReference>
<sequence length="172" mass="18590">MSDATVDDGGRDDQAREILEFWEAARSSAKVSRLSVVLGIGVAGSIPPQAWSFGDNPDLADVLVAAVLSGAKTATSSSAWEYDDATPFPEKGELSILLDGGGRPRALVRTTSVDVVPFAEVDGDFALAEGEDDGSVEAWREGHRRYFSRVLGKEVPDDMPVVCERFERLYPR</sequence>
<dbReference type="Pfam" id="PF04266">
    <property type="entry name" value="ASCH"/>
    <property type="match status" value="1"/>
</dbReference>
<protein>
    <submittedName>
        <fullName evidence="2">ASCH domain-containing protein</fullName>
    </submittedName>
</protein>
<dbReference type="Proteomes" id="UP000610846">
    <property type="component" value="Unassembled WGS sequence"/>
</dbReference>
<evidence type="ECO:0000259" key="1">
    <source>
        <dbReference type="SMART" id="SM01022"/>
    </source>
</evidence>
<dbReference type="PANTHER" id="PTHR39203:SF1">
    <property type="entry name" value="CYTOPLASMIC PROTEIN"/>
    <property type="match status" value="1"/>
</dbReference>